<dbReference type="AlphaFoldDB" id="A0A5B9QYB9"/>
<dbReference type="PANTHER" id="PTHR34512">
    <property type="entry name" value="CELL SURFACE PROTEIN"/>
    <property type="match status" value="1"/>
</dbReference>
<keyword evidence="4" id="KW-1185">Reference proteome</keyword>
<name>A0A5B9QYB9_9BACT</name>
<dbReference type="KEGG" id="rul:UC8_08930"/>
<evidence type="ECO:0000313" key="3">
    <source>
        <dbReference type="EMBL" id="QEG38933.1"/>
    </source>
</evidence>
<sequence length="428" mass="46773" precursor="true">MRACVFVCCVFSSLAAVSHADDWPQWRGLQRDGVIDEPGLMQTLPEGALPRRWTVPVGPGYSGPTIAAGRVFLTDRQADQKQQTERILCFDAATGKELWSHVYEAVYTIGYKAGPRASVTVHGDRALAVGAMGHFHCLDVETGKVLWQRDLASELDIQMPIWGIASAPLVYQNKIIQIAGGKGKACVIAMDLQSGETVWSALEEPAGYSAPIVIQQGGQDVVVCWTGGSVSGLNPQTGEVFWNIPLKPRNMPINIATPVTDGKHLFVSSFYDGSMMIRLDADRPAATKMWHRVGRDEQNTDALHCMIGTPFLQGDYVYGTDSYGELRCLKIANGDRVWESDAVVPRARWATVHTIHDGQRLIMLNDQGELVFGTVSPSGYSESSRTKLLAPTKIQLPRRGGVTWAHPAIANGVIYARNDEQLVSASLQ</sequence>
<dbReference type="InterPro" id="IPR015943">
    <property type="entry name" value="WD40/YVTN_repeat-like_dom_sf"/>
</dbReference>
<evidence type="ECO:0000259" key="2">
    <source>
        <dbReference type="Pfam" id="PF13360"/>
    </source>
</evidence>
<dbReference type="OrthoDB" id="4726955at2"/>
<protein>
    <submittedName>
        <fullName evidence="3">Outer membrane protein assembly factor BamB</fullName>
    </submittedName>
</protein>
<accession>A0A5B9QYB9</accession>
<keyword evidence="1" id="KW-0732">Signal</keyword>
<dbReference type="SUPFAM" id="SSF50998">
    <property type="entry name" value="Quinoprotein alcohol dehydrogenase-like"/>
    <property type="match status" value="1"/>
</dbReference>
<dbReference type="Proteomes" id="UP000325286">
    <property type="component" value="Chromosome"/>
</dbReference>
<dbReference type="InterPro" id="IPR002372">
    <property type="entry name" value="PQQ_rpt_dom"/>
</dbReference>
<dbReference type="PANTHER" id="PTHR34512:SF30">
    <property type="entry name" value="OUTER MEMBRANE PROTEIN ASSEMBLY FACTOR BAMB"/>
    <property type="match status" value="1"/>
</dbReference>
<dbReference type="EMBL" id="CP042914">
    <property type="protein sequence ID" value="QEG38933.1"/>
    <property type="molecule type" value="Genomic_DNA"/>
</dbReference>
<dbReference type="RefSeq" id="WP_068140573.1">
    <property type="nucleotide sequence ID" value="NZ_CP042914.1"/>
</dbReference>
<feature type="chain" id="PRO_5022837586" evidence="1">
    <location>
        <begin position="21"/>
        <end position="428"/>
    </location>
</feature>
<feature type="domain" description="Pyrrolo-quinoline quinone repeat" evidence="2">
    <location>
        <begin position="85"/>
        <end position="339"/>
    </location>
</feature>
<gene>
    <name evidence="3" type="primary">bamB_3</name>
    <name evidence="3" type="ORF">UC8_08930</name>
</gene>
<organism evidence="3 4">
    <name type="scientific">Roseimaritima ulvae</name>
    <dbReference type="NCBI Taxonomy" id="980254"/>
    <lineage>
        <taxon>Bacteria</taxon>
        <taxon>Pseudomonadati</taxon>
        <taxon>Planctomycetota</taxon>
        <taxon>Planctomycetia</taxon>
        <taxon>Pirellulales</taxon>
        <taxon>Pirellulaceae</taxon>
        <taxon>Roseimaritima</taxon>
    </lineage>
</organism>
<dbReference type="Pfam" id="PF13360">
    <property type="entry name" value="PQQ_2"/>
    <property type="match status" value="1"/>
</dbReference>
<reference evidence="3 4" key="1">
    <citation type="submission" date="2019-08" db="EMBL/GenBank/DDBJ databases">
        <title>Deep-cultivation of Planctomycetes and their phenomic and genomic characterization uncovers novel biology.</title>
        <authorList>
            <person name="Wiegand S."/>
            <person name="Jogler M."/>
            <person name="Boedeker C."/>
            <person name="Pinto D."/>
            <person name="Vollmers J."/>
            <person name="Rivas-Marin E."/>
            <person name="Kohn T."/>
            <person name="Peeters S.H."/>
            <person name="Heuer A."/>
            <person name="Rast P."/>
            <person name="Oberbeckmann S."/>
            <person name="Bunk B."/>
            <person name="Jeske O."/>
            <person name="Meyerdierks A."/>
            <person name="Storesund J.E."/>
            <person name="Kallscheuer N."/>
            <person name="Luecker S."/>
            <person name="Lage O.M."/>
            <person name="Pohl T."/>
            <person name="Merkel B.J."/>
            <person name="Hornburger P."/>
            <person name="Mueller R.-W."/>
            <person name="Bruemmer F."/>
            <person name="Labrenz M."/>
            <person name="Spormann A.M."/>
            <person name="Op den Camp H."/>
            <person name="Overmann J."/>
            <person name="Amann R."/>
            <person name="Jetten M.S.M."/>
            <person name="Mascher T."/>
            <person name="Medema M.H."/>
            <person name="Devos D.P."/>
            <person name="Kaster A.-K."/>
            <person name="Ovreas L."/>
            <person name="Rohde M."/>
            <person name="Galperin M.Y."/>
            <person name="Jogler C."/>
        </authorList>
    </citation>
    <scope>NUCLEOTIDE SEQUENCE [LARGE SCALE GENOMIC DNA]</scope>
    <source>
        <strain evidence="3 4">UC8</strain>
    </source>
</reference>
<evidence type="ECO:0000256" key="1">
    <source>
        <dbReference type="SAM" id="SignalP"/>
    </source>
</evidence>
<dbReference type="SMART" id="SM00564">
    <property type="entry name" value="PQQ"/>
    <property type="match status" value="4"/>
</dbReference>
<feature type="signal peptide" evidence="1">
    <location>
        <begin position="1"/>
        <end position="20"/>
    </location>
</feature>
<proteinExistence type="predicted"/>
<dbReference type="InterPro" id="IPR018391">
    <property type="entry name" value="PQQ_b-propeller_rpt"/>
</dbReference>
<dbReference type="InterPro" id="IPR011047">
    <property type="entry name" value="Quinoprotein_ADH-like_sf"/>
</dbReference>
<evidence type="ECO:0000313" key="4">
    <source>
        <dbReference type="Proteomes" id="UP000325286"/>
    </source>
</evidence>
<dbReference type="Gene3D" id="2.130.10.10">
    <property type="entry name" value="YVTN repeat-like/Quinoprotein amine dehydrogenase"/>
    <property type="match status" value="1"/>
</dbReference>